<keyword evidence="4 5" id="KW-0472">Membrane</keyword>
<evidence type="ECO:0000313" key="8">
    <source>
        <dbReference type="Proteomes" id="UP000287224"/>
    </source>
</evidence>
<accession>A0A401ZKF7</accession>
<comment type="caution">
    <text evidence="7">The sequence shown here is derived from an EMBL/GenBank/DDBJ whole genome shotgun (WGS) entry which is preliminary data.</text>
</comment>
<gene>
    <name evidence="7" type="ORF">KDAU_46620</name>
</gene>
<dbReference type="Pfam" id="PF01061">
    <property type="entry name" value="ABC2_membrane"/>
    <property type="match status" value="1"/>
</dbReference>
<evidence type="ECO:0000259" key="6">
    <source>
        <dbReference type="PROSITE" id="PS51012"/>
    </source>
</evidence>
<evidence type="ECO:0000313" key="7">
    <source>
        <dbReference type="EMBL" id="GCE07333.1"/>
    </source>
</evidence>
<feature type="transmembrane region" description="Helical" evidence="5">
    <location>
        <begin position="251"/>
        <end position="273"/>
    </location>
</feature>
<evidence type="ECO:0000256" key="3">
    <source>
        <dbReference type="ARBA" id="ARBA00022989"/>
    </source>
</evidence>
<comment type="subcellular location">
    <subcellularLocation>
        <location evidence="5">Cell membrane</location>
        <topology evidence="5">Multi-pass membrane protein</topology>
    </subcellularLocation>
    <subcellularLocation>
        <location evidence="1">Membrane</location>
        <topology evidence="1">Multi-pass membrane protein</topology>
    </subcellularLocation>
</comment>
<dbReference type="PIRSF" id="PIRSF006648">
    <property type="entry name" value="DrrB"/>
    <property type="match status" value="1"/>
</dbReference>
<dbReference type="EMBL" id="BIFQ01000001">
    <property type="protein sequence ID" value="GCE07333.1"/>
    <property type="molecule type" value="Genomic_DNA"/>
</dbReference>
<keyword evidence="5" id="KW-1003">Cell membrane</keyword>
<name>A0A401ZKF7_9CHLR</name>
<dbReference type="InterPro" id="IPR013525">
    <property type="entry name" value="ABC2_TM"/>
</dbReference>
<evidence type="ECO:0000256" key="1">
    <source>
        <dbReference type="ARBA" id="ARBA00004141"/>
    </source>
</evidence>
<feature type="transmembrane region" description="Helical" evidence="5">
    <location>
        <begin position="44"/>
        <end position="62"/>
    </location>
</feature>
<dbReference type="AlphaFoldDB" id="A0A401ZKF7"/>
<proteinExistence type="inferred from homology"/>
<dbReference type="InterPro" id="IPR047817">
    <property type="entry name" value="ABC2_TM_bact-type"/>
</dbReference>
<organism evidence="7 8">
    <name type="scientific">Dictyobacter aurantiacus</name>
    <dbReference type="NCBI Taxonomy" id="1936993"/>
    <lineage>
        <taxon>Bacteria</taxon>
        <taxon>Bacillati</taxon>
        <taxon>Chloroflexota</taxon>
        <taxon>Ktedonobacteria</taxon>
        <taxon>Ktedonobacterales</taxon>
        <taxon>Dictyobacteraceae</taxon>
        <taxon>Dictyobacter</taxon>
    </lineage>
</organism>
<dbReference type="GO" id="GO:0043190">
    <property type="term" value="C:ATP-binding cassette (ABC) transporter complex"/>
    <property type="evidence" value="ECO:0007669"/>
    <property type="project" value="InterPro"/>
</dbReference>
<dbReference type="GO" id="GO:0140359">
    <property type="term" value="F:ABC-type transporter activity"/>
    <property type="evidence" value="ECO:0007669"/>
    <property type="project" value="InterPro"/>
</dbReference>
<dbReference type="PANTHER" id="PTHR43229:SF3">
    <property type="entry name" value="ABC-TYPE MULTIDRUG TRANSPORT SYSTEM, PERMEASE COMPONENT"/>
    <property type="match status" value="1"/>
</dbReference>
<reference evidence="8" key="1">
    <citation type="submission" date="2018-12" db="EMBL/GenBank/DDBJ databases">
        <title>Tengunoibacter tsumagoiensis gen. nov., sp. nov., Dictyobacter kobayashii sp. nov., D. alpinus sp. nov., and D. joshuensis sp. nov. and description of Dictyobacteraceae fam. nov. within the order Ktedonobacterales isolated from Tengu-no-mugimeshi.</title>
        <authorList>
            <person name="Wang C.M."/>
            <person name="Zheng Y."/>
            <person name="Sakai Y."/>
            <person name="Toyoda A."/>
            <person name="Minakuchi Y."/>
            <person name="Abe K."/>
            <person name="Yokota A."/>
            <person name="Yabe S."/>
        </authorList>
    </citation>
    <scope>NUCLEOTIDE SEQUENCE [LARGE SCALE GENOMIC DNA]</scope>
    <source>
        <strain evidence="8">S-27</strain>
    </source>
</reference>
<sequence length="279" mass="30970">MFSMQNIVQQTARERGGRINITWNAILTIAGRDVTRFVREPMRLIFTFLLPLILVGGLSGPLQSNFGKAAGYNLMTFSMTGLLAMSLFQTVMSGLTSLIEDRTSDFSQEMFIAPISRYAIVFGKIMGESLVALIQAVALVALGALVFGVPISLFTLLMILPVSLIICLLGGSFGVLLTSLFSKQSTANMVIPFFMFPQFFLAGVFLPVRNLPWYLDILSRILPLRYAVDLARSIFYAGRPEYNQIVLINPIINLIVIAILFTIFLVIGTILFVRSEHNR</sequence>
<feature type="transmembrane region" description="Helical" evidence="5">
    <location>
        <begin position="74"/>
        <end position="99"/>
    </location>
</feature>
<dbReference type="PANTHER" id="PTHR43229">
    <property type="entry name" value="NODULATION PROTEIN J"/>
    <property type="match status" value="1"/>
</dbReference>
<dbReference type="InterPro" id="IPR051784">
    <property type="entry name" value="Nod_factor_ABC_transporter"/>
</dbReference>
<feature type="transmembrane region" description="Helical" evidence="5">
    <location>
        <begin position="120"/>
        <end position="147"/>
    </location>
</feature>
<keyword evidence="5" id="KW-0813">Transport</keyword>
<feature type="transmembrane region" description="Helical" evidence="5">
    <location>
        <begin position="189"/>
        <end position="208"/>
    </location>
</feature>
<dbReference type="Proteomes" id="UP000287224">
    <property type="component" value="Unassembled WGS sequence"/>
</dbReference>
<keyword evidence="3 5" id="KW-1133">Transmembrane helix</keyword>
<evidence type="ECO:0000256" key="5">
    <source>
        <dbReference type="RuleBase" id="RU361157"/>
    </source>
</evidence>
<dbReference type="InterPro" id="IPR000412">
    <property type="entry name" value="ABC_2_transport"/>
</dbReference>
<feature type="domain" description="ABC transmembrane type-2" evidence="6">
    <location>
        <begin position="42"/>
        <end position="275"/>
    </location>
</feature>
<dbReference type="PROSITE" id="PS51012">
    <property type="entry name" value="ABC_TM2"/>
    <property type="match status" value="1"/>
</dbReference>
<feature type="transmembrane region" description="Helical" evidence="5">
    <location>
        <begin position="153"/>
        <end position="177"/>
    </location>
</feature>
<dbReference type="PRINTS" id="PR00164">
    <property type="entry name" value="ABC2TRNSPORT"/>
</dbReference>
<keyword evidence="2 5" id="KW-0812">Transmembrane</keyword>
<protein>
    <recommendedName>
        <fullName evidence="5">Transport permease protein</fullName>
    </recommendedName>
</protein>
<evidence type="ECO:0000256" key="2">
    <source>
        <dbReference type="ARBA" id="ARBA00022692"/>
    </source>
</evidence>
<comment type="similarity">
    <text evidence="5">Belongs to the ABC-2 integral membrane protein family.</text>
</comment>
<keyword evidence="8" id="KW-1185">Reference proteome</keyword>
<evidence type="ECO:0000256" key="4">
    <source>
        <dbReference type="ARBA" id="ARBA00023136"/>
    </source>
</evidence>